<accession>K6UF55</accession>
<protein>
    <submittedName>
        <fullName evidence="1">CYIR protein</fullName>
    </submittedName>
</protein>
<proteinExistence type="predicted"/>
<reference evidence="1 2" key="1">
    <citation type="journal article" date="2012" name="Nat. Genet.">
        <title>Plasmodium cynomolgi genome sequences provide insight into Plasmodium vivax and the monkey malaria clade.</title>
        <authorList>
            <person name="Tachibana S."/>
            <person name="Sullivan S.A."/>
            <person name="Kawai S."/>
            <person name="Nakamura S."/>
            <person name="Kim H.R."/>
            <person name="Goto N."/>
            <person name="Arisue N."/>
            <person name="Palacpac N.M.Q."/>
            <person name="Honma H."/>
            <person name="Yagi M."/>
            <person name="Tougan T."/>
            <person name="Katakai Y."/>
            <person name="Kaneko O."/>
            <person name="Mita T."/>
            <person name="Kita K."/>
            <person name="Yasutomi Y."/>
            <person name="Sutton P.L."/>
            <person name="Shakhbatyan R."/>
            <person name="Horii T."/>
            <person name="Yasunaga T."/>
            <person name="Barnwell J.W."/>
            <person name="Escalante A.A."/>
            <person name="Carlton J.M."/>
            <person name="Tanabe K."/>
        </authorList>
    </citation>
    <scope>NUCLEOTIDE SEQUENCE [LARGE SCALE GENOMIC DNA]</scope>
    <source>
        <strain evidence="1 2">B</strain>
    </source>
</reference>
<dbReference type="KEGG" id="pcy:PCYB_002600"/>
<name>K6UF55_PLACD</name>
<dbReference type="VEuPathDB" id="PlasmoDB:PCYB_002600"/>
<dbReference type="PhylomeDB" id="K6UF55"/>
<dbReference type="GeneID" id="14696053"/>
<evidence type="ECO:0000313" key="1">
    <source>
        <dbReference type="EMBL" id="GAB69511.1"/>
    </source>
</evidence>
<evidence type="ECO:0000313" key="2">
    <source>
        <dbReference type="Proteomes" id="UP000006319"/>
    </source>
</evidence>
<gene>
    <name evidence="1" type="ORF">PCYB_002600</name>
</gene>
<keyword evidence="2" id="KW-1185">Reference proteome</keyword>
<dbReference type="AlphaFoldDB" id="K6UF55"/>
<dbReference type="OrthoDB" id="389230at2759"/>
<dbReference type="RefSeq" id="XP_004227729.1">
    <property type="nucleotide sequence ID" value="XM_004227681.1"/>
</dbReference>
<dbReference type="Proteomes" id="UP000006319">
    <property type="component" value="Unassembled WGS sequence"/>
</dbReference>
<dbReference type="EMBL" id="DF157245">
    <property type="protein sequence ID" value="GAB69511.1"/>
    <property type="molecule type" value="Genomic_DNA"/>
</dbReference>
<dbReference type="InterPro" id="IPR008780">
    <property type="entry name" value="Plasmodium_Vir"/>
</dbReference>
<sequence length="233" mass="28051">MDMDSQDLQNYDDKCNGIVVREAKDHMKQLCKKYLRFLDTSISWGRINSGYYVSLLLNYWIYDKLRAIYRDTINYEINIGFSALQLIWSTFDKSRSEESYYKKCAPDWKMVDHADWEKRKKLYDYYVDYNDLVSLARNYDKECKYYNKIKQNQTIFDYFDTLCASDPDKCPQIYNDCKSYNPKNNPNIVLHLVAIVLDCHKLHPILKMNRQPLEHLDWEQKLAIQFLVQLQFC</sequence>
<organism evidence="1 2">
    <name type="scientific">Plasmodium cynomolgi (strain B)</name>
    <dbReference type="NCBI Taxonomy" id="1120755"/>
    <lineage>
        <taxon>Eukaryota</taxon>
        <taxon>Sar</taxon>
        <taxon>Alveolata</taxon>
        <taxon>Apicomplexa</taxon>
        <taxon>Aconoidasida</taxon>
        <taxon>Haemosporida</taxon>
        <taxon>Plasmodiidae</taxon>
        <taxon>Plasmodium</taxon>
        <taxon>Plasmodium (Plasmodium)</taxon>
    </lineage>
</organism>
<dbReference type="Pfam" id="PF05795">
    <property type="entry name" value="Plasmodium_Vir"/>
    <property type="match status" value="1"/>
</dbReference>